<dbReference type="AlphaFoldDB" id="A0A914VXY4"/>
<evidence type="ECO:0000313" key="1">
    <source>
        <dbReference type="Proteomes" id="UP000887566"/>
    </source>
</evidence>
<proteinExistence type="predicted"/>
<dbReference type="WBParaSite" id="PSAMB.scaffold270size59998.g3985.t1">
    <property type="protein sequence ID" value="PSAMB.scaffold270size59998.g3985.t1"/>
    <property type="gene ID" value="PSAMB.scaffold270size59998.g3985"/>
</dbReference>
<accession>A0A914VXY4</accession>
<dbReference type="Proteomes" id="UP000887566">
    <property type="component" value="Unplaced"/>
</dbReference>
<evidence type="ECO:0000313" key="2">
    <source>
        <dbReference type="WBParaSite" id="PSAMB.scaffold270size59998.g3985.t1"/>
    </source>
</evidence>
<sequence length="613" mass="70511">MIERLTECNFKLNRPAECSETIVKEQSSAYIYRNHADDSAMDTDCSTSTGVIDAESFAEDEETEQVPVVIPLAHKIYYNDLVMKIIVGYIGNFKDRCNVELSSKRLRKLSRLCEYKPLRGSYDLLEATFQNADERLSLCLAGNKVDVPILIASKRRMINYGTLTNTQLPQTLDKISRYFDRIAGQMRRLRIGGLIHWEDVIGLLPNHQIVITSDFIKLVVEKCTKVDRLCLRNACIDHDAVQLMLADTTNFRRNLKEVCLHSIWFDDLDDCDKFTAAFLPPKLRSLHLSDCCNKMLNLMAQELTRRAQTIDFCYMSLDAKSFDQAKPPRHAFRDLIGRSNRVAIEMRANCKSDYMFHALKDITRFDKVVWLELSLDKGCISSGRYAGAFKRLQRLTNLETLRISGHGYSISSSTMADLCHSLSVLTRLKEFVLRNAAWHLKEADYALLAQTLRKLTILGLDRCQFLTNAHLLTIIQNCPDLEAIYLVKCPRLTCRCLREALDRCQRLRAITAVGFDHIDQFVYNAIVDSRRTPELRSASLSGHKRPLEPEIEDRLRQRFPVVFALGKDKYAPRDFTYRMAREGYERYFDWVGKFGVCVSCRQYVNSSDDDDVN</sequence>
<reference evidence="2" key="1">
    <citation type="submission" date="2022-11" db="UniProtKB">
        <authorList>
            <consortium name="WormBaseParasite"/>
        </authorList>
    </citation>
    <scope>IDENTIFICATION</scope>
</reference>
<organism evidence="1 2">
    <name type="scientific">Plectus sambesii</name>
    <dbReference type="NCBI Taxonomy" id="2011161"/>
    <lineage>
        <taxon>Eukaryota</taxon>
        <taxon>Metazoa</taxon>
        <taxon>Ecdysozoa</taxon>
        <taxon>Nematoda</taxon>
        <taxon>Chromadorea</taxon>
        <taxon>Plectida</taxon>
        <taxon>Plectina</taxon>
        <taxon>Plectoidea</taxon>
        <taxon>Plectidae</taxon>
        <taxon>Plectus</taxon>
    </lineage>
</organism>
<keyword evidence="1" id="KW-1185">Reference proteome</keyword>
<dbReference type="SUPFAM" id="SSF52047">
    <property type="entry name" value="RNI-like"/>
    <property type="match status" value="1"/>
</dbReference>
<dbReference type="InterPro" id="IPR032675">
    <property type="entry name" value="LRR_dom_sf"/>
</dbReference>
<protein>
    <submittedName>
        <fullName evidence="2">RNI-like protein</fullName>
    </submittedName>
</protein>
<name>A0A914VXY4_9BILA</name>
<dbReference type="Gene3D" id="3.80.10.10">
    <property type="entry name" value="Ribonuclease Inhibitor"/>
    <property type="match status" value="1"/>
</dbReference>